<proteinExistence type="predicted"/>
<reference evidence="2" key="1">
    <citation type="submission" date="2016-07" db="EMBL/GenBank/DDBJ databases">
        <authorList>
            <person name="Bretaudeau A."/>
        </authorList>
    </citation>
    <scope>NUCLEOTIDE SEQUENCE</scope>
    <source>
        <strain evidence="2">Rice</strain>
        <tissue evidence="2">Whole body</tissue>
    </source>
</reference>
<dbReference type="EMBL" id="ODYU01000080">
    <property type="protein sequence ID" value="SOQ34233.1"/>
    <property type="molecule type" value="Genomic_DNA"/>
</dbReference>
<name>A0A2H1V053_SPOFR</name>
<sequence length="132" mass="14724">MSKDVSVVGLDAILSELGAFGRYNIMNYALILFPCYLAGMYGAVYIFEAGDISYRGENHPITSLALSEVRGSVRLLLTKNQPVATPTFRTGATFILAEQFEAPEQFQNQFHFKLWFNVALCLSSVFLIQKNS</sequence>
<evidence type="ECO:0000256" key="1">
    <source>
        <dbReference type="SAM" id="Phobius"/>
    </source>
</evidence>
<gene>
    <name evidence="2" type="ORF">SFRICE_023430</name>
</gene>
<feature type="transmembrane region" description="Helical" evidence="1">
    <location>
        <begin position="25"/>
        <end position="47"/>
    </location>
</feature>
<evidence type="ECO:0000313" key="2">
    <source>
        <dbReference type="EMBL" id="SOQ34233.1"/>
    </source>
</evidence>
<keyword evidence="1" id="KW-0812">Transmembrane</keyword>
<keyword evidence="1" id="KW-0472">Membrane</keyword>
<keyword evidence="1" id="KW-1133">Transmembrane helix</keyword>
<accession>A0A2H1V053</accession>
<dbReference type="AlphaFoldDB" id="A0A2H1V053"/>
<organism evidence="2">
    <name type="scientific">Spodoptera frugiperda</name>
    <name type="common">Fall armyworm</name>
    <dbReference type="NCBI Taxonomy" id="7108"/>
    <lineage>
        <taxon>Eukaryota</taxon>
        <taxon>Metazoa</taxon>
        <taxon>Ecdysozoa</taxon>
        <taxon>Arthropoda</taxon>
        <taxon>Hexapoda</taxon>
        <taxon>Insecta</taxon>
        <taxon>Pterygota</taxon>
        <taxon>Neoptera</taxon>
        <taxon>Endopterygota</taxon>
        <taxon>Lepidoptera</taxon>
        <taxon>Glossata</taxon>
        <taxon>Ditrysia</taxon>
        <taxon>Noctuoidea</taxon>
        <taxon>Noctuidae</taxon>
        <taxon>Amphipyrinae</taxon>
        <taxon>Spodoptera</taxon>
    </lineage>
</organism>
<protein>
    <submittedName>
        <fullName evidence="2">SFRICE_023430</fullName>
    </submittedName>
</protein>